<dbReference type="EMBL" id="ML213590">
    <property type="protein sequence ID" value="TFK44816.1"/>
    <property type="molecule type" value="Genomic_DNA"/>
</dbReference>
<keyword evidence="5 13" id="KW-0349">Heme</keyword>
<dbReference type="InterPro" id="IPR017972">
    <property type="entry name" value="Cyt_P450_CS"/>
</dbReference>
<keyword evidence="6" id="KW-0812">Transmembrane</keyword>
<evidence type="ECO:0000256" key="13">
    <source>
        <dbReference type="PIRSR" id="PIRSR602401-1"/>
    </source>
</evidence>
<evidence type="ECO:0000256" key="3">
    <source>
        <dbReference type="ARBA" id="ARBA00004721"/>
    </source>
</evidence>
<evidence type="ECO:0000256" key="11">
    <source>
        <dbReference type="ARBA" id="ARBA00023033"/>
    </source>
</evidence>
<keyword evidence="17" id="KW-1185">Reference proteome</keyword>
<keyword evidence="8" id="KW-1133">Transmembrane helix</keyword>
<evidence type="ECO:0000256" key="4">
    <source>
        <dbReference type="ARBA" id="ARBA00010617"/>
    </source>
</evidence>
<keyword evidence="11 14" id="KW-0503">Monooxygenase</keyword>
<dbReference type="STRING" id="68775.A0A5C3MKB0"/>
<keyword evidence="12" id="KW-0472">Membrane</keyword>
<evidence type="ECO:0000256" key="8">
    <source>
        <dbReference type="ARBA" id="ARBA00022989"/>
    </source>
</evidence>
<dbReference type="Proteomes" id="UP000308652">
    <property type="component" value="Unassembled WGS sequence"/>
</dbReference>
<evidence type="ECO:0000256" key="9">
    <source>
        <dbReference type="ARBA" id="ARBA00023002"/>
    </source>
</evidence>
<evidence type="ECO:0000256" key="10">
    <source>
        <dbReference type="ARBA" id="ARBA00023004"/>
    </source>
</evidence>
<feature type="signal peptide" evidence="15">
    <location>
        <begin position="1"/>
        <end position="22"/>
    </location>
</feature>
<proteinExistence type="inferred from homology"/>
<evidence type="ECO:0000256" key="7">
    <source>
        <dbReference type="ARBA" id="ARBA00022723"/>
    </source>
</evidence>
<dbReference type="PRINTS" id="PR00385">
    <property type="entry name" value="P450"/>
</dbReference>
<comment type="similarity">
    <text evidence="4 14">Belongs to the cytochrome P450 family.</text>
</comment>
<dbReference type="GO" id="GO:0016705">
    <property type="term" value="F:oxidoreductase activity, acting on paired donors, with incorporation or reduction of molecular oxygen"/>
    <property type="evidence" value="ECO:0007669"/>
    <property type="project" value="InterPro"/>
</dbReference>
<dbReference type="GO" id="GO:0004497">
    <property type="term" value="F:monooxygenase activity"/>
    <property type="evidence" value="ECO:0007669"/>
    <property type="project" value="UniProtKB-KW"/>
</dbReference>
<dbReference type="InterPro" id="IPR050121">
    <property type="entry name" value="Cytochrome_P450_monoxygenase"/>
</dbReference>
<evidence type="ECO:0000313" key="17">
    <source>
        <dbReference type="Proteomes" id="UP000308652"/>
    </source>
</evidence>
<evidence type="ECO:0000256" key="12">
    <source>
        <dbReference type="ARBA" id="ARBA00023136"/>
    </source>
</evidence>
<reference evidence="16 17" key="1">
    <citation type="journal article" date="2019" name="Nat. Ecol. Evol.">
        <title>Megaphylogeny resolves global patterns of mushroom evolution.</title>
        <authorList>
            <person name="Varga T."/>
            <person name="Krizsan K."/>
            <person name="Foldi C."/>
            <person name="Dima B."/>
            <person name="Sanchez-Garcia M."/>
            <person name="Sanchez-Ramirez S."/>
            <person name="Szollosi G.J."/>
            <person name="Szarkandi J.G."/>
            <person name="Papp V."/>
            <person name="Albert L."/>
            <person name="Andreopoulos W."/>
            <person name="Angelini C."/>
            <person name="Antonin V."/>
            <person name="Barry K.W."/>
            <person name="Bougher N.L."/>
            <person name="Buchanan P."/>
            <person name="Buyck B."/>
            <person name="Bense V."/>
            <person name="Catcheside P."/>
            <person name="Chovatia M."/>
            <person name="Cooper J."/>
            <person name="Damon W."/>
            <person name="Desjardin D."/>
            <person name="Finy P."/>
            <person name="Geml J."/>
            <person name="Haridas S."/>
            <person name="Hughes K."/>
            <person name="Justo A."/>
            <person name="Karasinski D."/>
            <person name="Kautmanova I."/>
            <person name="Kiss B."/>
            <person name="Kocsube S."/>
            <person name="Kotiranta H."/>
            <person name="LaButti K.M."/>
            <person name="Lechner B.E."/>
            <person name="Liimatainen K."/>
            <person name="Lipzen A."/>
            <person name="Lukacs Z."/>
            <person name="Mihaltcheva S."/>
            <person name="Morgado L.N."/>
            <person name="Niskanen T."/>
            <person name="Noordeloos M.E."/>
            <person name="Ohm R.A."/>
            <person name="Ortiz-Santana B."/>
            <person name="Ovrebo C."/>
            <person name="Racz N."/>
            <person name="Riley R."/>
            <person name="Savchenko A."/>
            <person name="Shiryaev A."/>
            <person name="Soop K."/>
            <person name="Spirin V."/>
            <person name="Szebenyi C."/>
            <person name="Tomsovsky M."/>
            <person name="Tulloss R.E."/>
            <person name="Uehling J."/>
            <person name="Grigoriev I.V."/>
            <person name="Vagvolgyi C."/>
            <person name="Papp T."/>
            <person name="Martin F.M."/>
            <person name="Miettinen O."/>
            <person name="Hibbett D.S."/>
            <person name="Nagy L.G."/>
        </authorList>
    </citation>
    <scope>NUCLEOTIDE SEQUENCE [LARGE SCALE GENOMIC DNA]</scope>
    <source>
        <strain evidence="16 17">CBS 166.37</strain>
    </source>
</reference>
<evidence type="ECO:0000256" key="6">
    <source>
        <dbReference type="ARBA" id="ARBA00022692"/>
    </source>
</evidence>
<feature type="chain" id="PRO_5022660237" evidence="15">
    <location>
        <begin position="23"/>
        <end position="518"/>
    </location>
</feature>
<dbReference type="InterPro" id="IPR036396">
    <property type="entry name" value="Cyt_P450_sf"/>
</dbReference>
<dbReference type="CDD" id="cd11070">
    <property type="entry name" value="CYP56-like"/>
    <property type="match status" value="1"/>
</dbReference>
<dbReference type="PANTHER" id="PTHR24305:SF166">
    <property type="entry name" value="CYTOCHROME P450 12A4, MITOCHONDRIAL-RELATED"/>
    <property type="match status" value="1"/>
</dbReference>
<dbReference type="SUPFAM" id="SSF48264">
    <property type="entry name" value="Cytochrome P450"/>
    <property type="match status" value="1"/>
</dbReference>
<comment type="subcellular location">
    <subcellularLocation>
        <location evidence="2">Membrane</location>
    </subcellularLocation>
</comment>
<dbReference type="GO" id="GO:0005506">
    <property type="term" value="F:iron ion binding"/>
    <property type="evidence" value="ECO:0007669"/>
    <property type="project" value="InterPro"/>
</dbReference>
<dbReference type="OrthoDB" id="1470350at2759"/>
<keyword evidence="10 13" id="KW-0408">Iron</keyword>
<evidence type="ECO:0000256" key="2">
    <source>
        <dbReference type="ARBA" id="ARBA00004370"/>
    </source>
</evidence>
<keyword evidence="9 14" id="KW-0560">Oxidoreductase</keyword>
<dbReference type="PROSITE" id="PS00086">
    <property type="entry name" value="CYTOCHROME_P450"/>
    <property type="match status" value="1"/>
</dbReference>
<sequence>MASLWLVPWSLTLVYLIRKLLSYWNAVQSIQNLPGYRTILSQSTVFANFLPGASGITPGRNHIFINKHNAFQYFGWDIISAIAVFPNSKPDLLLADAAAIKEVTSSRPRFPKPVERYTVLSFFGRNIVASEFEEWKKYRKISAPAFSDRNNKLVWDEAVRIMDDLFHTVWAGKETVTIEHCIDITVPIALFVIGAAGFGQKLSWQDDTVVPPNHAMTFKDALHIVTADIFIKLVTPSWALGLTKRLRTVRDAFEELQQYMSEMIKERQYSESKERHDLFSSLLEANNQDLDEAKLTESELIGNIFIFLVAGHETTAHAMCYAFALLALYQDEQEALYQQIKSLIPDGRLPTYEEMPLLTRSMAVLNETLRMFPPVTAIPKYSAEDTVLTAGNINEDSTTIPVPQGTAITISTPGLHYNPRYWEDPHTFKPSRFLKQDWPRDAFLPFSGGARACLGRKFLETEGVAILTLLVSQYKIEVKEEAQFAAETFEARKTRILDAKAGLTLTPVHVPLTFTRRA</sequence>
<dbReference type="InterPro" id="IPR001128">
    <property type="entry name" value="Cyt_P450"/>
</dbReference>
<feature type="binding site" description="axial binding residue" evidence="13">
    <location>
        <position position="453"/>
    </location>
    <ligand>
        <name>heme</name>
        <dbReference type="ChEBI" id="CHEBI:30413"/>
    </ligand>
    <ligandPart>
        <name>Fe</name>
        <dbReference type="ChEBI" id="CHEBI:18248"/>
    </ligandPart>
</feature>
<dbReference type="AlphaFoldDB" id="A0A5C3MKB0"/>
<dbReference type="PRINTS" id="PR00463">
    <property type="entry name" value="EP450I"/>
</dbReference>
<dbReference type="PANTHER" id="PTHR24305">
    <property type="entry name" value="CYTOCHROME P450"/>
    <property type="match status" value="1"/>
</dbReference>
<evidence type="ECO:0000256" key="1">
    <source>
        <dbReference type="ARBA" id="ARBA00001971"/>
    </source>
</evidence>
<keyword evidence="7 13" id="KW-0479">Metal-binding</keyword>
<gene>
    <name evidence="16" type="ORF">BDQ12DRAFT_673623</name>
</gene>
<evidence type="ECO:0000256" key="14">
    <source>
        <dbReference type="RuleBase" id="RU000461"/>
    </source>
</evidence>
<organism evidence="16 17">
    <name type="scientific">Crucibulum laeve</name>
    <dbReference type="NCBI Taxonomy" id="68775"/>
    <lineage>
        <taxon>Eukaryota</taxon>
        <taxon>Fungi</taxon>
        <taxon>Dikarya</taxon>
        <taxon>Basidiomycota</taxon>
        <taxon>Agaricomycotina</taxon>
        <taxon>Agaricomycetes</taxon>
        <taxon>Agaricomycetidae</taxon>
        <taxon>Agaricales</taxon>
        <taxon>Agaricineae</taxon>
        <taxon>Nidulariaceae</taxon>
        <taxon>Crucibulum</taxon>
    </lineage>
</organism>
<dbReference type="InterPro" id="IPR002401">
    <property type="entry name" value="Cyt_P450_E_grp-I"/>
</dbReference>
<name>A0A5C3MKB0_9AGAR</name>
<dbReference type="GO" id="GO:0016020">
    <property type="term" value="C:membrane"/>
    <property type="evidence" value="ECO:0007669"/>
    <property type="project" value="UniProtKB-SubCell"/>
</dbReference>
<dbReference type="GO" id="GO:0020037">
    <property type="term" value="F:heme binding"/>
    <property type="evidence" value="ECO:0007669"/>
    <property type="project" value="InterPro"/>
</dbReference>
<evidence type="ECO:0000313" key="16">
    <source>
        <dbReference type="EMBL" id="TFK44816.1"/>
    </source>
</evidence>
<dbReference type="Pfam" id="PF00067">
    <property type="entry name" value="p450"/>
    <property type="match status" value="1"/>
</dbReference>
<keyword evidence="15" id="KW-0732">Signal</keyword>
<protein>
    <submittedName>
        <fullName evidence="16">Cytochrome P450</fullName>
    </submittedName>
</protein>
<evidence type="ECO:0000256" key="15">
    <source>
        <dbReference type="SAM" id="SignalP"/>
    </source>
</evidence>
<dbReference type="Gene3D" id="1.10.630.10">
    <property type="entry name" value="Cytochrome P450"/>
    <property type="match status" value="1"/>
</dbReference>
<accession>A0A5C3MKB0</accession>
<comment type="pathway">
    <text evidence="3">Secondary metabolite biosynthesis; terpenoid biosynthesis.</text>
</comment>
<comment type="cofactor">
    <cofactor evidence="1 13">
        <name>heme</name>
        <dbReference type="ChEBI" id="CHEBI:30413"/>
    </cofactor>
</comment>
<evidence type="ECO:0000256" key="5">
    <source>
        <dbReference type="ARBA" id="ARBA00022617"/>
    </source>
</evidence>